<protein>
    <recommendedName>
        <fullName evidence="4">DUF3021 domain-containing protein</fullName>
    </recommendedName>
</protein>
<sequence length="142" mass="16719">MKRLKTLLHSGLIGISIGMIWIAVEAMLSLNIQSIKTGKLPLTTFLFWLVASFLIGIFFNLASWIFDNDKWSLRKQIIVNFFICFVPWILFCLLLNDFNYTWHSLVITIFNFIIMYAIAYGGYFFRLWLDIKHINEQLKKKG</sequence>
<proteinExistence type="predicted"/>
<accession>C2EK17</accession>
<dbReference type="HOGENOM" id="CLU_1822884_0_0_9"/>
<dbReference type="InterPro" id="IPR021560">
    <property type="entry name" value="DUF3021"/>
</dbReference>
<dbReference type="AlphaFoldDB" id="C2EK17"/>
<gene>
    <name evidence="2" type="ORF">HMPREF0548_0013</name>
</gene>
<evidence type="ECO:0000313" key="2">
    <source>
        <dbReference type="EMBL" id="EEJ73032.1"/>
    </source>
</evidence>
<comment type="caution">
    <text evidence="2">The sequence shown here is derived from an EMBL/GenBank/DDBJ whole genome shotgun (WGS) entry which is preliminary data.</text>
</comment>
<organism evidence="2 3">
    <name type="scientific">Lactobacillus ultunensis DSM 16047</name>
    <dbReference type="NCBI Taxonomy" id="525365"/>
    <lineage>
        <taxon>Bacteria</taxon>
        <taxon>Bacillati</taxon>
        <taxon>Bacillota</taxon>
        <taxon>Bacilli</taxon>
        <taxon>Lactobacillales</taxon>
        <taxon>Lactobacillaceae</taxon>
        <taxon>Lactobacillus</taxon>
    </lineage>
</organism>
<feature type="transmembrane region" description="Helical" evidence="1">
    <location>
        <begin position="45"/>
        <end position="66"/>
    </location>
</feature>
<dbReference type="OrthoDB" id="2321900at2"/>
<dbReference type="eggNOG" id="ENOG5030P1T">
    <property type="taxonomic scope" value="Bacteria"/>
</dbReference>
<feature type="transmembrane region" description="Helical" evidence="1">
    <location>
        <begin position="102"/>
        <end position="125"/>
    </location>
</feature>
<name>C2EK17_9LACO</name>
<dbReference type="RefSeq" id="WP_007126205.1">
    <property type="nucleotide sequence ID" value="NZ_AZFO01000004.1"/>
</dbReference>
<keyword evidence="1" id="KW-1133">Transmembrane helix</keyword>
<feature type="transmembrane region" description="Helical" evidence="1">
    <location>
        <begin position="78"/>
        <end position="96"/>
    </location>
</feature>
<evidence type="ECO:0000313" key="3">
    <source>
        <dbReference type="Proteomes" id="UP000005583"/>
    </source>
</evidence>
<keyword evidence="1" id="KW-0472">Membrane</keyword>
<dbReference type="EMBL" id="ACGU01000009">
    <property type="protein sequence ID" value="EEJ73032.1"/>
    <property type="molecule type" value="Genomic_DNA"/>
</dbReference>
<reference evidence="2 3" key="1">
    <citation type="submission" date="2009-01" db="EMBL/GenBank/DDBJ databases">
        <authorList>
            <person name="Qin X."/>
            <person name="Bachman B."/>
            <person name="Battles P."/>
            <person name="Bell A."/>
            <person name="Bess C."/>
            <person name="Bickham C."/>
            <person name="Chaboub L."/>
            <person name="Chen D."/>
            <person name="Coyle M."/>
            <person name="Deiros D.R."/>
            <person name="Dinh H."/>
            <person name="Forbes L."/>
            <person name="Fowler G."/>
            <person name="Francisco L."/>
            <person name="Fu Q."/>
            <person name="Gubbala S."/>
            <person name="Hale W."/>
            <person name="Han Y."/>
            <person name="Hemphill L."/>
            <person name="Highlander S.K."/>
            <person name="Hirani K."/>
            <person name="Hogues M."/>
            <person name="Jackson L."/>
            <person name="Jakkamsetti A."/>
            <person name="Javaid M."/>
            <person name="Jiang H."/>
            <person name="Korchina V."/>
            <person name="Kovar C."/>
            <person name="Lara F."/>
            <person name="Lee S."/>
            <person name="Mata R."/>
            <person name="Mathew T."/>
            <person name="Moen C."/>
            <person name="Morales K."/>
            <person name="Munidasa M."/>
            <person name="Nazareth L."/>
            <person name="Ngo R."/>
            <person name="Nguyen L."/>
            <person name="Okwuonu G."/>
            <person name="Ongeri F."/>
            <person name="Patil S."/>
            <person name="Petrosino J."/>
            <person name="Pham C."/>
            <person name="Pham P."/>
            <person name="Pu L.-L."/>
            <person name="Puazo M."/>
            <person name="Raj R."/>
            <person name="Reid J."/>
            <person name="Rouhana J."/>
            <person name="Saada N."/>
            <person name="Shang Y."/>
            <person name="Simmons D."/>
            <person name="Thornton R."/>
            <person name="Warren J."/>
            <person name="Weissenberger G."/>
            <person name="Zhang J."/>
            <person name="Zhang L."/>
            <person name="Zhou C."/>
            <person name="Zhu D."/>
            <person name="Muzny D."/>
            <person name="Worley K."/>
            <person name="Gibbs R."/>
        </authorList>
    </citation>
    <scope>NUCLEOTIDE SEQUENCE [LARGE SCALE GENOMIC DNA]</scope>
    <source>
        <strain evidence="2 3">DSM 16047</strain>
    </source>
</reference>
<keyword evidence="3" id="KW-1185">Reference proteome</keyword>
<evidence type="ECO:0000256" key="1">
    <source>
        <dbReference type="SAM" id="Phobius"/>
    </source>
</evidence>
<evidence type="ECO:0008006" key="4">
    <source>
        <dbReference type="Google" id="ProtNLM"/>
    </source>
</evidence>
<dbReference type="STRING" id="525365.HMPREF0548_0013"/>
<dbReference type="Pfam" id="PF11457">
    <property type="entry name" value="DUF3021"/>
    <property type="match status" value="1"/>
</dbReference>
<feature type="transmembrane region" description="Helical" evidence="1">
    <location>
        <begin position="12"/>
        <end position="33"/>
    </location>
</feature>
<keyword evidence="1" id="KW-0812">Transmembrane</keyword>
<dbReference type="Proteomes" id="UP000005583">
    <property type="component" value="Unassembled WGS sequence"/>
</dbReference>